<feature type="transmembrane region" description="Helical" evidence="1">
    <location>
        <begin position="157"/>
        <end position="175"/>
    </location>
</feature>
<keyword evidence="1" id="KW-0472">Membrane</keyword>
<dbReference type="AlphaFoldDB" id="D6RMM1"/>
<dbReference type="KEGG" id="cci:CC1G_14730"/>
<dbReference type="Proteomes" id="UP000001861">
    <property type="component" value="Unassembled WGS sequence"/>
</dbReference>
<keyword evidence="1" id="KW-0812">Transmembrane</keyword>
<keyword evidence="1" id="KW-1133">Transmembrane helix</keyword>
<sequence length="259" mass="28900">MSGVAVQTWLSMIGLWSMQGIIIHRIWCMYRRSKKILALLVCTFLAQVATSTTIIALDKGSSFHDTLTLSIGELNLCMFNWENSLPWYWAYLVFIIAFDCIIFSLALVEGLRFYRQSRGGARCARTGEIVRAPTVAAALRPLFSDGSLLRVLLRDSILFPFLGLIISIFTLLAWIDVLPVQSTSIPLVLLSALASPVLGSRLVLNLRDAYYKPFADEVNSGLWQVEQQIRFSSRRDLSLSSGADSVPMVVIHSCHPSKI</sequence>
<dbReference type="VEuPathDB" id="FungiDB:CC1G_14730"/>
<evidence type="ECO:0000313" key="3">
    <source>
        <dbReference type="Proteomes" id="UP000001861"/>
    </source>
</evidence>
<evidence type="ECO:0008006" key="4">
    <source>
        <dbReference type="Google" id="ProtNLM"/>
    </source>
</evidence>
<evidence type="ECO:0000256" key="1">
    <source>
        <dbReference type="SAM" id="Phobius"/>
    </source>
</evidence>
<dbReference type="OrthoDB" id="3349377at2759"/>
<feature type="transmembrane region" description="Helical" evidence="1">
    <location>
        <begin position="6"/>
        <end position="24"/>
    </location>
</feature>
<dbReference type="HOGENOM" id="CLU_035509_14_0_1"/>
<dbReference type="InParanoid" id="D6RMM1"/>
<dbReference type="GeneID" id="9378405"/>
<name>D6RMM1_COPC7</name>
<comment type="caution">
    <text evidence="2">The sequence shown here is derived from an EMBL/GenBank/DDBJ whole genome shotgun (WGS) entry which is preliminary data.</text>
</comment>
<accession>D6RMM1</accession>
<feature type="transmembrane region" description="Helical" evidence="1">
    <location>
        <begin position="36"/>
        <end position="57"/>
    </location>
</feature>
<dbReference type="RefSeq" id="XP_002911301.1">
    <property type="nucleotide sequence ID" value="XM_002911255.1"/>
</dbReference>
<proteinExistence type="predicted"/>
<dbReference type="OMA" id="PFETECA"/>
<gene>
    <name evidence="2" type="ORF">CC1G_14730</name>
</gene>
<organism evidence="2 3">
    <name type="scientific">Coprinopsis cinerea (strain Okayama-7 / 130 / ATCC MYA-4618 / FGSC 9003)</name>
    <name type="common">Inky cap fungus</name>
    <name type="synonym">Hormographiella aspergillata</name>
    <dbReference type="NCBI Taxonomy" id="240176"/>
    <lineage>
        <taxon>Eukaryota</taxon>
        <taxon>Fungi</taxon>
        <taxon>Dikarya</taxon>
        <taxon>Basidiomycota</taxon>
        <taxon>Agaricomycotina</taxon>
        <taxon>Agaricomycetes</taxon>
        <taxon>Agaricomycetidae</taxon>
        <taxon>Agaricales</taxon>
        <taxon>Agaricineae</taxon>
        <taxon>Psathyrellaceae</taxon>
        <taxon>Coprinopsis</taxon>
    </lineage>
</organism>
<evidence type="ECO:0000313" key="2">
    <source>
        <dbReference type="EMBL" id="EFI27807.1"/>
    </source>
</evidence>
<feature type="transmembrane region" description="Helical" evidence="1">
    <location>
        <begin position="88"/>
        <end position="108"/>
    </location>
</feature>
<dbReference type="EMBL" id="AACS02000005">
    <property type="protein sequence ID" value="EFI27807.1"/>
    <property type="molecule type" value="Genomic_DNA"/>
</dbReference>
<reference evidence="2 3" key="1">
    <citation type="journal article" date="2010" name="Proc. Natl. Acad. Sci. U.S.A.">
        <title>Insights into evolution of multicellular fungi from the assembled chromosomes of the mushroom Coprinopsis cinerea (Coprinus cinereus).</title>
        <authorList>
            <person name="Stajich J.E."/>
            <person name="Wilke S.K."/>
            <person name="Ahren D."/>
            <person name="Au C.H."/>
            <person name="Birren B.W."/>
            <person name="Borodovsky M."/>
            <person name="Burns C."/>
            <person name="Canback B."/>
            <person name="Casselton L.A."/>
            <person name="Cheng C.K."/>
            <person name="Deng J."/>
            <person name="Dietrich F.S."/>
            <person name="Fargo D.C."/>
            <person name="Farman M.L."/>
            <person name="Gathman A.C."/>
            <person name="Goldberg J."/>
            <person name="Guigo R."/>
            <person name="Hoegger P.J."/>
            <person name="Hooker J.B."/>
            <person name="Huggins A."/>
            <person name="James T.Y."/>
            <person name="Kamada T."/>
            <person name="Kilaru S."/>
            <person name="Kodira C."/>
            <person name="Kues U."/>
            <person name="Kupfer D."/>
            <person name="Kwan H.S."/>
            <person name="Lomsadze A."/>
            <person name="Li W."/>
            <person name="Lilly W.W."/>
            <person name="Ma L.J."/>
            <person name="Mackey A.J."/>
            <person name="Manning G."/>
            <person name="Martin F."/>
            <person name="Muraguchi H."/>
            <person name="Natvig D.O."/>
            <person name="Palmerini H."/>
            <person name="Ramesh M.A."/>
            <person name="Rehmeyer C.J."/>
            <person name="Roe B.A."/>
            <person name="Shenoy N."/>
            <person name="Stanke M."/>
            <person name="Ter-Hovhannisyan V."/>
            <person name="Tunlid A."/>
            <person name="Velagapudi R."/>
            <person name="Vision T.J."/>
            <person name="Zeng Q."/>
            <person name="Zolan M.E."/>
            <person name="Pukkila P.J."/>
        </authorList>
    </citation>
    <scope>NUCLEOTIDE SEQUENCE [LARGE SCALE GENOMIC DNA]</scope>
    <source>
        <strain evidence="3">Okayama-7 / 130 / ATCC MYA-4618 / FGSC 9003</strain>
    </source>
</reference>
<keyword evidence="3" id="KW-1185">Reference proteome</keyword>
<feature type="transmembrane region" description="Helical" evidence="1">
    <location>
        <begin position="187"/>
        <end position="204"/>
    </location>
</feature>
<protein>
    <recommendedName>
        <fullName evidence="4">Pheromone receptor</fullName>
    </recommendedName>
</protein>